<name>A0A2H0LLU5_9BACT</name>
<feature type="transmembrane region" description="Helical" evidence="8">
    <location>
        <begin position="322"/>
        <end position="338"/>
    </location>
</feature>
<keyword evidence="3" id="KW-0328">Glycosyltransferase</keyword>
<accession>A0A2H0LLU5</accession>
<feature type="transmembrane region" description="Helical" evidence="8">
    <location>
        <begin position="76"/>
        <end position="102"/>
    </location>
</feature>
<gene>
    <name evidence="10" type="ORF">COV74_09035</name>
</gene>
<dbReference type="Proteomes" id="UP000230859">
    <property type="component" value="Unassembled WGS sequence"/>
</dbReference>
<dbReference type="InterPro" id="IPR038731">
    <property type="entry name" value="RgtA/B/C-like"/>
</dbReference>
<keyword evidence="7 8" id="KW-0472">Membrane</keyword>
<comment type="subcellular location">
    <subcellularLocation>
        <location evidence="1">Cell membrane</location>
        <topology evidence="1">Multi-pass membrane protein</topology>
    </subcellularLocation>
</comment>
<evidence type="ECO:0000256" key="3">
    <source>
        <dbReference type="ARBA" id="ARBA00022676"/>
    </source>
</evidence>
<feature type="transmembrane region" description="Helical" evidence="8">
    <location>
        <begin position="209"/>
        <end position="230"/>
    </location>
</feature>
<protein>
    <recommendedName>
        <fullName evidence="9">Glycosyltransferase RgtA/B/C/D-like domain-containing protein</fullName>
    </recommendedName>
</protein>
<keyword evidence="2" id="KW-1003">Cell membrane</keyword>
<feature type="transmembrane region" description="Helical" evidence="8">
    <location>
        <begin position="12"/>
        <end position="33"/>
    </location>
</feature>
<feature type="transmembrane region" description="Helical" evidence="8">
    <location>
        <begin position="292"/>
        <end position="310"/>
    </location>
</feature>
<sequence>MKLEPTEGRKSSVIHVVVLVGLLAIGTALRAAYLTARPVWYDEAITIFQAKSGFSYILSHYFQGSNPPVAYLVYRLWILIFGDSQISFEIVSVIFGIGSLYLMYQIACRVFDRITANIALVLLTFSSYHIFTCQQIRAYSLACFLALLSIDQLVCFLQKRHKKHLIAWGAVGITMVLTHFYTVFLFLVQILLLIQRYAHYKKIDRLKTWHIYTGGSAVIVWVTYLAIFLVKKFHFFPIYPRPHAAWADLQLVLQSIFFLSPALVVISCMIVTVFLVKYFWKEKHSDHAEKPFVVFLISWIFISIVVPLLISQTMPSFFYVRYYIFTHLAWILLTAIAVRSVGTFIFHVVVCGTFIFFLSGLVADYYDDCAQKAKIRKVYEEVAKEYRPGDVIVHENGWTFGPAFFYHQGKLDEYYLTNEFGIPTLEKQKFKPEILQSHKRLWLFLERPESLPKVLPQAWLQNSAKRMLKANPTQLWFLYELKE</sequence>
<keyword evidence="5 8" id="KW-0812">Transmembrane</keyword>
<dbReference type="Pfam" id="PF13231">
    <property type="entry name" value="PMT_2"/>
    <property type="match status" value="1"/>
</dbReference>
<evidence type="ECO:0000256" key="5">
    <source>
        <dbReference type="ARBA" id="ARBA00022692"/>
    </source>
</evidence>
<dbReference type="GO" id="GO:0005886">
    <property type="term" value="C:plasma membrane"/>
    <property type="evidence" value="ECO:0007669"/>
    <property type="project" value="UniProtKB-SubCell"/>
</dbReference>
<feature type="domain" description="Glycosyltransferase RgtA/B/C/D-like" evidence="9">
    <location>
        <begin position="66"/>
        <end position="221"/>
    </location>
</feature>
<evidence type="ECO:0000256" key="7">
    <source>
        <dbReference type="ARBA" id="ARBA00023136"/>
    </source>
</evidence>
<keyword evidence="4" id="KW-0808">Transferase</keyword>
<comment type="caution">
    <text evidence="10">The sequence shown here is derived from an EMBL/GenBank/DDBJ whole genome shotgun (WGS) entry which is preliminary data.</text>
</comment>
<evidence type="ECO:0000256" key="6">
    <source>
        <dbReference type="ARBA" id="ARBA00022989"/>
    </source>
</evidence>
<evidence type="ECO:0000256" key="1">
    <source>
        <dbReference type="ARBA" id="ARBA00004651"/>
    </source>
</evidence>
<reference evidence="10 11" key="1">
    <citation type="submission" date="2017-09" db="EMBL/GenBank/DDBJ databases">
        <title>Depth-based differentiation of microbial function through sediment-hosted aquifers and enrichment of novel symbionts in the deep terrestrial subsurface.</title>
        <authorList>
            <person name="Probst A.J."/>
            <person name="Ladd B."/>
            <person name="Jarett J.K."/>
            <person name="Geller-Mcgrath D.E."/>
            <person name="Sieber C.M."/>
            <person name="Emerson J.B."/>
            <person name="Anantharaman K."/>
            <person name="Thomas B.C."/>
            <person name="Malmstrom R."/>
            <person name="Stieglmeier M."/>
            <person name="Klingl A."/>
            <person name="Woyke T."/>
            <person name="Ryan C.M."/>
            <person name="Banfield J.F."/>
        </authorList>
    </citation>
    <scope>NUCLEOTIDE SEQUENCE [LARGE SCALE GENOMIC DNA]</scope>
    <source>
        <strain evidence="10">CG11_big_fil_rev_8_21_14_0_20_45_26</strain>
    </source>
</reference>
<evidence type="ECO:0000259" key="9">
    <source>
        <dbReference type="Pfam" id="PF13231"/>
    </source>
</evidence>
<feature type="transmembrane region" description="Helical" evidence="8">
    <location>
        <begin position="344"/>
        <end position="366"/>
    </location>
</feature>
<dbReference type="AlphaFoldDB" id="A0A2H0LLU5"/>
<evidence type="ECO:0000256" key="4">
    <source>
        <dbReference type="ARBA" id="ARBA00022679"/>
    </source>
</evidence>
<dbReference type="GO" id="GO:0016763">
    <property type="term" value="F:pentosyltransferase activity"/>
    <property type="evidence" value="ECO:0007669"/>
    <property type="project" value="TreeGrafter"/>
</dbReference>
<evidence type="ECO:0000256" key="2">
    <source>
        <dbReference type="ARBA" id="ARBA00022475"/>
    </source>
</evidence>
<evidence type="ECO:0000256" key="8">
    <source>
        <dbReference type="SAM" id="Phobius"/>
    </source>
</evidence>
<organism evidence="10 11">
    <name type="scientific">Candidatus Abzuiibacterium crystallinum</name>
    <dbReference type="NCBI Taxonomy" id="1974748"/>
    <lineage>
        <taxon>Bacteria</taxon>
        <taxon>Pseudomonadati</taxon>
        <taxon>Candidatus Omnitrophota</taxon>
        <taxon>Candidatus Abzuiibacterium</taxon>
    </lineage>
</organism>
<feature type="transmembrane region" description="Helical" evidence="8">
    <location>
        <begin position="137"/>
        <end position="158"/>
    </location>
</feature>
<feature type="transmembrane region" description="Helical" evidence="8">
    <location>
        <begin position="251"/>
        <end position="280"/>
    </location>
</feature>
<evidence type="ECO:0000313" key="10">
    <source>
        <dbReference type="EMBL" id="PIQ85336.1"/>
    </source>
</evidence>
<dbReference type="EMBL" id="PCVY01000068">
    <property type="protein sequence ID" value="PIQ85336.1"/>
    <property type="molecule type" value="Genomic_DNA"/>
</dbReference>
<proteinExistence type="predicted"/>
<dbReference type="InterPro" id="IPR050297">
    <property type="entry name" value="LipidA_mod_glycosyltrf_83"/>
</dbReference>
<dbReference type="PANTHER" id="PTHR33908">
    <property type="entry name" value="MANNOSYLTRANSFERASE YKCB-RELATED"/>
    <property type="match status" value="1"/>
</dbReference>
<dbReference type="PANTHER" id="PTHR33908:SF11">
    <property type="entry name" value="MEMBRANE PROTEIN"/>
    <property type="match status" value="1"/>
</dbReference>
<evidence type="ECO:0000313" key="11">
    <source>
        <dbReference type="Proteomes" id="UP000230859"/>
    </source>
</evidence>
<keyword evidence="6 8" id="KW-1133">Transmembrane helix</keyword>
<feature type="transmembrane region" description="Helical" evidence="8">
    <location>
        <begin position="114"/>
        <end position="131"/>
    </location>
</feature>
<dbReference type="GO" id="GO:0009103">
    <property type="term" value="P:lipopolysaccharide biosynthetic process"/>
    <property type="evidence" value="ECO:0007669"/>
    <property type="project" value="UniProtKB-ARBA"/>
</dbReference>
<feature type="transmembrane region" description="Helical" evidence="8">
    <location>
        <begin position="165"/>
        <end position="194"/>
    </location>
</feature>